<dbReference type="EMBL" id="AXZF01000047">
    <property type="protein sequence ID" value="ERT68789.1"/>
    <property type="molecule type" value="Genomic_DNA"/>
</dbReference>
<dbReference type="InterPro" id="IPR008258">
    <property type="entry name" value="Transglycosylase_SLT_dom_1"/>
</dbReference>
<sequence length="169" mass="19195">MKLIFKFVALFFILTICVFSQENNSSDKIKDYVKKNTTTEKTATNIYKSIIENSEKHDVEPELIAAIIKVESDFKHSTISTAGARGLMQLMPKTAKLMKVNPNDMNANIKGGTKYIAWCLEQQNNNLKLALASYNAGIGNVKKYNGIPPFRETQNYVKRVMKEYNYLKA</sequence>
<keyword evidence="4" id="KW-1185">Reference proteome</keyword>
<name>U7VCC4_9FUSO</name>
<dbReference type="eggNOG" id="COG0741">
    <property type="taxonomic scope" value="Bacteria"/>
</dbReference>
<dbReference type="InterPro" id="IPR023346">
    <property type="entry name" value="Lysozyme-like_dom_sf"/>
</dbReference>
<evidence type="ECO:0000313" key="3">
    <source>
        <dbReference type="EMBL" id="ERT68789.1"/>
    </source>
</evidence>
<accession>U7VCC4</accession>
<evidence type="ECO:0000256" key="1">
    <source>
        <dbReference type="SAM" id="SignalP"/>
    </source>
</evidence>
<feature type="domain" description="Transglycosylase SLT" evidence="2">
    <location>
        <begin position="50"/>
        <end position="156"/>
    </location>
</feature>
<dbReference type="STRING" id="1319815.HMPREF0202_01321"/>
<proteinExistence type="predicted"/>
<feature type="chain" id="PRO_5004688669" description="Transglycosylase SLT domain-containing protein" evidence="1">
    <location>
        <begin position="21"/>
        <end position="169"/>
    </location>
</feature>
<feature type="signal peptide" evidence="1">
    <location>
        <begin position="1"/>
        <end position="20"/>
    </location>
</feature>
<dbReference type="PANTHER" id="PTHR37423:SF2">
    <property type="entry name" value="MEMBRANE-BOUND LYTIC MUREIN TRANSGLYCOSYLASE C"/>
    <property type="match status" value="1"/>
</dbReference>
<comment type="caution">
    <text evidence="3">The sequence shown here is derived from an EMBL/GenBank/DDBJ whole genome shotgun (WGS) entry which is preliminary data.</text>
</comment>
<dbReference type="CDD" id="cd00254">
    <property type="entry name" value="LT-like"/>
    <property type="match status" value="1"/>
</dbReference>
<dbReference type="SUPFAM" id="SSF53955">
    <property type="entry name" value="Lysozyme-like"/>
    <property type="match status" value="1"/>
</dbReference>
<dbReference type="PANTHER" id="PTHR37423">
    <property type="entry name" value="SOLUBLE LYTIC MUREIN TRANSGLYCOSYLASE-RELATED"/>
    <property type="match status" value="1"/>
</dbReference>
<dbReference type="Proteomes" id="UP000017081">
    <property type="component" value="Unassembled WGS sequence"/>
</dbReference>
<reference evidence="3 4" key="1">
    <citation type="submission" date="2013-08" db="EMBL/GenBank/DDBJ databases">
        <authorList>
            <person name="Weinstock G."/>
            <person name="Sodergren E."/>
            <person name="Wylie T."/>
            <person name="Fulton L."/>
            <person name="Fulton R."/>
            <person name="Fronick C."/>
            <person name="O'Laughlin M."/>
            <person name="Godfrey J."/>
            <person name="Miner T."/>
            <person name="Herter B."/>
            <person name="Appelbaum E."/>
            <person name="Cordes M."/>
            <person name="Lek S."/>
            <person name="Wollam A."/>
            <person name="Pepin K.H."/>
            <person name="Palsikar V.B."/>
            <person name="Mitreva M."/>
            <person name="Wilson R.K."/>
        </authorList>
    </citation>
    <scope>NUCLEOTIDE SEQUENCE [LARGE SCALE GENOMIC DNA]</scope>
    <source>
        <strain evidence="3 4">ATCC BAA-474</strain>
    </source>
</reference>
<gene>
    <name evidence="3" type="ORF">HMPREF0202_01321</name>
</gene>
<evidence type="ECO:0000259" key="2">
    <source>
        <dbReference type="Pfam" id="PF01464"/>
    </source>
</evidence>
<dbReference type="HOGENOM" id="CLU_065765_8_0_0"/>
<keyword evidence="1" id="KW-0732">Signal</keyword>
<dbReference type="AlphaFoldDB" id="U7VCC4"/>
<dbReference type="RefSeq" id="WP_023050859.1">
    <property type="nucleotide sequence ID" value="NZ_CP173065.2"/>
</dbReference>
<protein>
    <recommendedName>
        <fullName evidence="2">Transglycosylase SLT domain-containing protein</fullName>
    </recommendedName>
</protein>
<dbReference type="PATRIC" id="fig|1319815.3.peg.1272"/>
<dbReference type="Pfam" id="PF01464">
    <property type="entry name" value="SLT"/>
    <property type="match status" value="1"/>
</dbReference>
<dbReference type="Gene3D" id="1.10.530.10">
    <property type="match status" value="1"/>
</dbReference>
<organism evidence="3 4">
    <name type="scientific">Cetobacterium somerae ATCC BAA-474</name>
    <dbReference type="NCBI Taxonomy" id="1319815"/>
    <lineage>
        <taxon>Bacteria</taxon>
        <taxon>Fusobacteriati</taxon>
        <taxon>Fusobacteriota</taxon>
        <taxon>Fusobacteriia</taxon>
        <taxon>Fusobacteriales</taxon>
        <taxon>Fusobacteriaceae</taxon>
        <taxon>Cetobacterium</taxon>
    </lineage>
</organism>
<evidence type="ECO:0000313" key="4">
    <source>
        <dbReference type="Proteomes" id="UP000017081"/>
    </source>
</evidence>